<dbReference type="PANTHER" id="PTHR31223:SF70">
    <property type="entry name" value="LOG FAMILY PROTEIN YJL055W"/>
    <property type="match status" value="1"/>
</dbReference>
<reference evidence="1" key="1">
    <citation type="submission" date="2019-03" db="EMBL/GenBank/DDBJ databases">
        <title>Single cell metagenomics reveals metabolic interactions within the superorganism composed of flagellate Streblomastix strix and complex community of Bacteroidetes bacteria on its surface.</title>
        <authorList>
            <person name="Treitli S.C."/>
            <person name="Kolisko M."/>
            <person name="Husnik F."/>
            <person name="Keeling P."/>
            <person name="Hampl V."/>
        </authorList>
    </citation>
    <scope>NUCLEOTIDE SEQUENCE</scope>
    <source>
        <strain evidence="1">STM</strain>
    </source>
</reference>
<dbReference type="EMBL" id="SNRY01004584">
    <property type="protein sequence ID" value="KAA6317255.1"/>
    <property type="molecule type" value="Genomic_DNA"/>
</dbReference>
<dbReference type="Gene3D" id="3.40.50.450">
    <property type="match status" value="1"/>
</dbReference>
<proteinExistence type="predicted"/>
<dbReference type="InterPro" id="IPR005269">
    <property type="entry name" value="LOG"/>
</dbReference>
<dbReference type="InterPro" id="IPR031100">
    <property type="entry name" value="LOG_fam"/>
</dbReference>
<gene>
    <name evidence="1" type="ORF">EZS27_032560</name>
</gene>
<evidence type="ECO:0000313" key="1">
    <source>
        <dbReference type="EMBL" id="KAA6317255.1"/>
    </source>
</evidence>
<dbReference type="GO" id="GO:0009691">
    <property type="term" value="P:cytokinin biosynthetic process"/>
    <property type="evidence" value="ECO:0007669"/>
    <property type="project" value="InterPro"/>
</dbReference>
<dbReference type="AlphaFoldDB" id="A0A5J4Q671"/>
<accession>A0A5J4Q671</accession>
<dbReference type="PANTHER" id="PTHR31223">
    <property type="entry name" value="LOG FAMILY PROTEIN YJL055W"/>
    <property type="match status" value="1"/>
</dbReference>
<organism evidence="1">
    <name type="scientific">termite gut metagenome</name>
    <dbReference type="NCBI Taxonomy" id="433724"/>
    <lineage>
        <taxon>unclassified sequences</taxon>
        <taxon>metagenomes</taxon>
        <taxon>organismal metagenomes</taxon>
    </lineage>
</organism>
<dbReference type="GO" id="GO:0016799">
    <property type="term" value="F:hydrolase activity, hydrolyzing N-glycosyl compounds"/>
    <property type="evidence" value="ECO:0007669"/>
    <property type="project" value="TreeGrafter"/>
</dbReference>
<dbReference type="SUPFAM" id="SSF102405">
    <property type="entry name" value="MCP/YpsA-like"/>
    <property type="match status" value="1"/>
</dbReference>
<protein>
    <submittedName>
        <fullName evidence="1">TIGR00730 family Rossman fold protein</fullName>
    </submittedName>
</protein>
<dbReference type="GO" id="GO:0005829">
    <property type="term" value="C:cytosol"/>
    <property type="evidence" value="ECO:0007669"/>
    <property type="project" value="TreeGrafter"/>
</dbReference>
<dbReference type="Pfam" id="PF03641">
    <property type="entry name" value="Lysine_decarbox"/>
    <property type="match status" value="1"/>
</dbReference>
<comment type="caution">
    <text evidence="1">The sequence shown here is derived from an EMBL/GenBank/DDBJ whole genome shotgun (WGS) entry which is preliminary data.</text>
</comment>
<dbReference type="NCBIfam" id="TIGR00730">
    <property type="entry name" value="Rossman fold protein, TIGR00730 family"/>
    <property type="match status" value="1"/>
</dbReference>
<name>A0A5J4Q671_9ZZZZ</name>
<sequence>MIKKIGVFCSASDTIDFVYSEKVRQFGKWMGETGKILVYGGTALGLMEQMAQAVKEAGGYIIGVLPTKLEENGWGSNLPDQTIHTDNLSERKDIMLRESDVLVALPGGIGTLDEVFHVIAAATVDYHNKKVIFYNINGFYNKLLNLFDDLKATSFITGLPSNYYKVAHTFDELKSFLI</sequence>